<reference evidence="1" key="1">
    <citation type="submission" date="2020-04" db="EMBL/GenBank/DDBJ databases">
        <title>Deep metagenomics examines the oral microbiome during advanced dental caries in children, revealing novel taxa and co-occurrences with host molecules.</title>
        <authorList>
            <person name="Baker J.L."/>
            <person name="Morton J.T."/>
            <person name="Dinis M."/>
            <person name="Alvarez R."/>
            <person name="Tran N.C."/>
            <person name="Knight R."/>
            <person name="Edlund A."/>
        </authorList>
    </citation>
    <scope>NUCLEOTIDE SEQUENCE</scope>
    <source>
        <strain evidence="1">JCVI_23_bin.16</strain>
    </source>
</reference>
<dbReference type="Pfam" id="PF12643">
    <property type="entry name" value="MazG-like"/>
    <property type="match status" value="1"/>
</dbReference>
<dbReference type="InterPro" id="IPR025984">
    <property type="entry name" value="DCTPP"/>
</dbReference>
<dbReference type="PANTHER" id="PTHR46523">
    <property type="entry name" value="DCTP PYROPHOSPHATASE 1"/>
    <property type="match status" value="1"/>
</dbReference>
<name>A0A929QTP0_ABIDE</name>
<protein>
    <submittedName>
        <fullName evidence="1">Nucleotide pyrophosphohydrolase</fullName>
    </submittedName>
</protein>
<dbReference type="PANTHER" id="PTHR46523:SF1">
    <property type="entry name" value="DCTP PYROPHOSPHATASE 1"/>
    <property type="match status" value="1"/>
</dbReference>
<gene>
    <name evidence="1" type="ORF">HXK00_03455</name>
</gene>
<evidence type="ECO:0000313" key="2">
    <source>
        <dbReference type="Proteomes" id="UP000757900"/>
    </source>
</evidence>
<dbReference type="InterPro" id="IPR052555">
    <property type="entry name" value="dCTP_Pyrophosphatase"/>
</dbReference>
<organism evidence="1 2">
    <name type="scientific">Abiotrophia defectiva</name>
    <name type="common">Streptococcus defectivus</name>
    <dbReference type="NCBI Taxonomy" id="46125"/>
    <lineage>
        <taxon>Bacteria</taxon>
        <taxon>Bacillati</taxon>
        <taxon>Bacillota</taxon>
        <taxon>Bacilli</taxon>
        <taxon>Lactobacillales</taxon>
        <taxon>Aerococcaceae</taxon>
        <taxon>Abiotrophia</taxon>
    </lineage>
</organism>
<proteinExistence type="predicted"/>
<dbReference type="Proteomes" id="UP000757900">
    <property type="component" value="Unassembled WGS sequence"/>
</dbReference>
<dbReference type="EMBL" id="JABZFV010000052">
    <property type="protein sequence ID" value="MBF0934687.1"/>
    <property type="molecule type" value="Genomic_DNA"/>
</dbReference>
<dbReference type="AlphaFoldDB" id="A0A929QTP0"/>
<dbReference type="SUPFAM" id="SSF101386">
    <property type="entry name" value="all-alpha NTP pyrophosphatases"/>
    <property type="match status" value="1"/>
</dbReference>
<dbReference type="GO" id="GO:0047429">
    <property type="term" value="F:nucleoside triphosphate diphosphatase activity"/>
    <property type="evidence" value="ECO:0007669"/>
    <property type="project" value="InterPro"/>
</dbReference>
<sequence>MTIMDEINAFRDARNWRPFHNEKDLAMSVAIEAAELMEIYQWRAPEDVNGPELEHIKEELADVLIYTYMLADNLGLDINQIIREKLVKNAIKYPATKE</sequence>
<accession>A0A929QTP0</accession>
<dbReference type="PIRSF" id="PIRSF029826">
    <property type="entry name" value="UCP029826_pph"/>
    <property type="match status" value="1"/>
</dbReference>
<dbReference type="Gene3D" id="1.10.287.1080">
    <property type="entry name" value="MazG-like"/>
    <property type="match status" value="1"/>
</dbReference>
<evidence type="ECO:0000313" key="1">
    <source>
        <dbReference type="EMBL" id="MBF0934687.1"/>
    </source>
</evidence>
<dbReference type="CDD" id="cd11537">
    <property type="entry name" value="NTP-PPase_RS21-C6_like"/>
    <property type="match status" value="1"/>
</dbReference>
<dbReference type="GO" id="GO:0009143">
    <property type="term" value="P:nucleoside triphosphate catabolic process"/>
    <property type="evidence" value="ECO:0007669"/>
    <property type="project" value="InterPro"/>
</dbReference>
<comment type="caution">
    <text evidence="1">The sequence shown here is derived from an EMBL/GenBank/DDBJ whole genome shotgun (WGS) entry which is preliminary data.</text>
</comment>